<feature type="region of interest" description="Disordered" evidence="1">
    <location>
        <begin position="170"/>
        <end position="223"/>
    </location>
</feature>
<protein>
    <submittedName>
        <fullName evidence="2">Uncharacterized protein</fullName>
    </submittedName>
</protein>
<comment type="caution">
    <text evidence="2">The sequence shown here is derived from an EMBL/GenBank/DDBJ whole genome shotgun (WGS) entry which is preliminary data.</text>
</comment>
<proteinExistence type="predicted"/>
<evidence type="ECO:0000256" key="1">
    <source>
        <dbReference type="SAM" id="MobiDB-lite"/>
    </source>
</evidence>
<reference evidence="2 3" key="1">
    <citation type="submission" date="2016-10" db="EMBL/GenBank/DDBJ databases">
        <authorList>
            <person name="Varghese N."/>
            <person name="Submissions S."/>
        </authorList>
    </citation>
    <scope>NUCLEOTIDE SEQUENCE [LARGE SCALE GENOMIC DNA]</scope>
    <source>
        <strain evidence="2 3">DSM 2260</strain>
    </source>
</reference>
<evidence type="ECO:0000313" key="3">
    <source>
        <dbReference type="Proteomes" id="UP000198717"/>
    </source>
</evidence>
<dbReference type="Proteomes" id="UP000198717">
    <property type="component" value="Unassembled WGS sequence"/>
</dbReference>
<sequence length="236" mass="26234">MQAPKKHCSYPGPPHCPCIGSPRFIPSLSGYTRWTTWELSRSPVATGNSGPVPRGRQRTRHFMHGTSNGPPECRAPNEGGGRACPLYAELVRRRSRHASASRWTDAARRLPRRSLGLRVEHSIDGAERGKERIAHRPELTICLLRRRRQQPERRPTLQLMFQPKGRVVLGKKAREDSAPEARTAGVSHAEQRAAGDGCAVVLGHMSPPAHGQPRSQRRARHHPARLRLGCSIDAQP</sequence>
<evidence type="ECO:0000313" key="2">
    <source>
        <dbReference type="EMBL" id="SDE88265.1"/>
    </source>
</evidence>
<keyword evidence="3" id="KW-1185">Reference proteome</keyword>
<dbReference type="EMBL" id="FNAJ01000014">
    <property type="protein sequence ID" value="SDE88265.1"/>
    <property type="molecule type" value="Genomic_DNA"/>
</dbReference>
<name>A0ABY0N2M7_9BACT</name>
<organism evidence="2 3">
    <name type="scientific">Myxococcus virescens</name>
    <dbReference type="NCBI Taxonomy" id="83456"/>
    <lineage>
        <taxon>Bacteria</taxon>
        <taxon>Pseudomonadati</taxon>
        <taxon>Myxococcota</taxon>
        <taxon>Myxococcia</taxon>
        <taxon>Myxococcales</taxon>
        <taxon>Cystobacterineae</taxon>
        <taxon>Myxococcaceae</taxon>
        <taxon>Myxococcus</taxon>
    </lineage>
</organism>
<gene>
    <name evidence="2" type="ORF">SAMN04488504_11418</name>
</gene>
<accession>A0ABY0N2M7</accession>